<evidence type="ECO:0000313" key="4">
    <source>
        <dbReference type="Proteomes" id="UP000004221"/>
    </source>
</evidence>
<dbReference type="Gene3D" id="1.10.1660.10">
    <property type="match status" value="1"/>
</dbReference>
<dbReference type="PANTHER" id="PTHR30204">
    <property type="entry name" value="REDOX-CYCLING DRUG-SENSING TRANSCRIPTIONAL ACTIVATOR SOXR"/>
    <property type="match status" value="1"/>
</dbReference>
<dbReference type="InterPro" id="IPR000551">
    <property type="entry name" value="MerR-type_HTH_dom"/>
</dbReference>
<organism evidence="3 4">
    <name type="scientific">Nitrolancea hollandica Lb</name>
    <dbReference type="NCBI Taxonomy" id="1129897"/>
    <lineage>
        <taxon>Bacteria</taxon>
        <taxon>Pseudomonadati</taxon>
        <taxon>Thermomicrobiota</taxon>
        <taxon>Thermomicrobia</taxon>
        <taxon>Sphaerobacterales</taxon>
        <taxon>Sphaerobacterineae</taxon>
        <taxon>Sphaerobacteraceae</taxon>
        <taxon>Nitrolancea</taxon>
    </lineage>
</organism>
<dbReference type="AlphaFoldDB" id="I4ELP1"/>
<dbReference type="InterPro" id="IPR009061">
    <property type="entry name" value="DNA-bd_dom_put_sf"/>
</dbReference>
<comment type="caution">
    <text evidence="3">The sequence shown here is derived from an EMBL/GenBank/DDBJ whole genome shotgun (WGS) entry which is preliminary data.</text>
</comment>
<dbReference type="GO" id="GO:0003700">
    <property type="term" value="F:DNA-binding transcription factor activity"/>
    <property type="evidence" value="ECO:0007669"/>
    <property type="project" value="InterPro"/>
</dbReference>
<evidence type="ECO:0000256" key="1">
    <source>
        <dbReference type="ARBA" id="ARBA00023125"/>
    </source>
</evidence>
<dbReference type="EMBL" id="CAGS01000469">
    <property type="protein sequence ID" value="CCF85603.1"/>
    <property type="molecule type" value="Genomic_DNA"/>
</dbReference>
<reference evidence="3 4" key="1">
    <citation type="journal article" date="2012" name="ISME J.">
        <title>Nitrification expanded: discovery, physiology and genomics of a nitrite-oxidizing bacterium from the phylum Chloroflexi.</title>
        <authorList>
            <person name="Sorokin D.Y."/>
            <person name="Lucker S."/>
            <person name="Vejmelkova D."/>
            <person name="Kostrikina N.A."/>
            <person name="Kleerebezem R."/>
            <person name="Rijpstra W.I."/>
            <person name="Damste J.S."/>
            <person name="Le Paslier D."/>
            <person name="Muyzer G."/>
            <person name="Wagner M."/>
            <person name="van Loosdrecht M.C."/>
            <person name="Daims H."/>
        </authorList>
    </citation>
    <scope>NUCLEOTIDE SEQUENCE [LARGE SCALE GENOMIC DNA]</scope>
    <source>
        <strain evidence="4">none</strain>
    </source>
</reference>
<gene>
    <name evidence="3" type="ORF">NITHO_5200002</name>
</gene>
<sequence length="118" mass="13498">MRQNTPLYVISVAARLLELHPQTLRKYEREGFVAPSRTTGNLRLYSAEDLERLRQVKYLVERRGINLSGVQLAIDVTSRLQALRRECAMLSEQNNGRLDYLVDEIDAIVQMLGVSPPE</sequence>
<dbReference type="Pfam" id="PF13411">
    <property type="entry name" value="MerR_1"/>
    <property type="match status" value="1"/>
</dbReference>
<dbReference type="PROSITE" id="PS50937">
    <property type="entry name" value="HTH_MERR_2"/>
    <property type="match status" value="1"/>
</dbReference>
<dbReference type="Proteomes" id="UP000004221">
    <property type="component" value="Unassembled WGS sequence"/>
</dbReference>
<evidence type="ECO:0000259" key="2">
    <source>
        <dbReference type="PROSITE" id="PS50937"/>
    </source>
</evidence>
<proteinExistence type="predicted"/>
<keyword evidence="4" id="KW-1185">Reference proteome</keyword>
<dbReference type="OrthoDB" id="9814833at2"/>
<keyword evidence="1" id="KW-0238">DNA-binding</keyword>
<accession>I4ELP1</accession>
<protein>
    <submittedName>
        <fullName evidence="3">Transcriptional regulator, MerR family</fullName>
    </submittedName>
</protein>
<dbReference type="PANTHER" id="PTHR30204:SF58">
    <property type="entry name" value="HTH-TYPE TRANSCRIPTIONAL REGULATOR YFMP"/>
    <property type="match status" value="1"/>
</dbReference>
<dbReference type="SUPFAM" id="SSF46955">
    <property type="entry name" value="Putative DNA-binding domain"/>
    <property type="match status" value="1"/>
</dbReference>
<name>I4ELP1_9BACT</name>
<dbReference type="InterPro" id="IPR047057">
    <property type="entry name" value="MerR_fam"/>
</dbReference>
<dbReference type="PROSITE" id="PS00552">
    <property type="entry name" value="HTH_MERR_1"/>
    <property type="match status" value="1"/>
</dbReference>
<dbReference type="SMART" id="SM00422">
    <property type="entry name" value="HTH_MERR"/>
    <property type="match status" value="1"/>
</dbReference>
<evidence type="ECO:0000313" key="3">
    <source>
        <dbReference type="EMBL" id="CCF85603.1"/>
    </source>
</evidence>
<dbReference type="NCBIfam" id="NF047375">
    <property type="entry name" value="HeatShock_HspR"/>
    <property type="match status" value="1"/>
</dbReference>
<feature type="domain" description="HTH merR-type" evidence="2">
    <location>
        <begin position="7"/>
        <end position="76"/>
    </location>
</feature>
<dbReference type="GO" id="GO:0003677">
    <property type="term" value="F:DNA binding"/>
    <property type="evidence" value="ECO:0007669"/>
    <property type="project" value="UniProtKB-KW"/>
</dbReference>